<dbReference type="SUPFAM" id="SSF53800">
    <property type="entry name" value="Chelatase"/>
    <property type="match status" value="2"/>
</dbReference>
<protein>
    <submittedName>
        <fullName evidence="3">CbiX/SirB N-terminal domain-containing protein</fullName>
    </submittedName>
</protein>
<dbReference type="PANTHER" id="PTHR33542:SF3">
    <property type="entry name" value="SIROHYDROCHLORIN FERROCHELATASE, CHLOROPLASTIC"/>
    <property type="match status" value="1"/>
</dbReference>
<dbReference type="InterPro" id="IPR050963">
    <property type="entry name" value="Sirohydro_Cobaltochel/CbiX"/>
</dbReference>
<keyword evidence="2" id="KW-0456">Lyase</keyword>
<name>A0ABV1SGM3_9RHOB</name>
<dbReference type="RefSeq" id="WP_350936714.1">
    <property type="nucleotide sequence ID" value="NZ_JAYWLC010000006.1"/>
</dbReference>
<keyword evidence="4" id="KW-1185">Reference proteome</keyword>
<sequence>MKTVIIVAHGSPSDPDTKQAALEALAEKIRPLCPEIRVRAATLAKDGALAKAVNDCETPVIYPFFMAEGWFTKREIPRRLKELGCKAQHMDPFGIDPALEKLILDECLAAAAQAGLDSRATDLILCAHGSKIARKSKDSAYAMAEKLRRSGAFWRVRVGLIEEPPFLEDVARTSNQGVCLPFFALRAGHVDGDIPEALDNAGFSGPRLPPIGEHPEIPALIARALKQYCEN</sequence>
<proteinExistence type="predicted"/>
<dbReference type="CDD" id="cd03416">
    <property type="entry name" value="CbiX_SirB_N"/>
    <property type="match status" value="1"/>
</dbReference>
<dbReference type="Pfam" id="PF01903">
    <property type="entry name" value="CbiX"/>
    <property type="match status" value="2"/>
</dbReference>
<dbReference type="PANTHER" id="PTHR33542">
    <property type="entry name" value="SIROHYDROCHLORIN FERROCHELATASE, CHLOROPLASTIC"/>
    <property type="match status" value="1"/>
</dbReference>
<evidence type="ECO:0000313" key="4">
    <source>
        <dbReference type="Proteomes" id="UP001438953"/>
    </source>
</evidence>
<reference evidence="3 4" key="1">
    <citation type="submission" date="2024-06" db="EMBL/GenBank/DDBJ databases">
        <title>Thioclava kandeliae sp. nov. from a rhizosphere soil sample of Kandelia candel in a mangrove.</title>
        <authorList>
            <person name="Mu T."/>
        </authorList>
    </citation>
    <scope>NUCLEOTIDE SEQUENCE [LARGE SCALE GENOMIC DNA]</scope>
    <source>
        <strain evidence="3 4">CPCC 100088</strain>
    </source>
</reference>
<evidence type="ECO:0000256" key="2">
    <source>
        <dbReference type="ARBA" id="ARBA00023239"/>
    </source>
</evidence>
<evidence type="ECO:0000313" key="3">
    <source>
        <dbReference type="EMBL" id="MER5172060.1"/>
    </source>
</evidence>
<keyword evidence="1" id="KW-0479">Metal-binding</keyword>
<dbReference type="InterPro" id="IPR002762">
    <property type="entry name" value="CbiX-like"/>
</dbReference>
<comment type="caution">
    <text evidence="3">The sequence shown here is derived from an EMBL/GenBank/DDBJ whole genome shotgun (WGS) entry which is preliminary data.</text>
</comment>
<evidence type="ECO:0000256" key="1">
    <source>
        <dbReference type="ARBA" id="ARBA00022723"/>
    </source>
</evidence>
<dbReference type="EMBL" id="JAYWLC010000006">
    <property type="protein sequence ID" value="MER5172060.1"/>
    <property type="molecule type" value="Genomic_DNA"/>
</dbReference>
<organism evidence="3 4">
    <name type="scientific">Thioclava kandeliae</name>
    <dbReference type="NCBI Taxonomy" id="3070818"/>
    <lineage>
        <taxon>Bacteria</taxon>
        <taxon>Pseudomonadati</taxon>
        <taxon>Pseudomonadota</taxon>
        <taxon>Alphaproteobacteria</taxon>
        <taxon>Rhodobacterales</taxon>
        <taxon>Paracoccaceae</taxon>
        <taxon>Thioclava</taxon>
    </lineage>
</organism>
<dbReference type="Gene3D" id="3.40.50.1400">
    <property type="match status" value="2"/>
</dbReference>
<accession>A0ABV1SGM3</accession>
<dbReference type="Proteomes" id="UP001438953">
    <property type="component" value="Unassembled WGS sequence"/>
</dbReference>
<gene>
    <name evidence="3" type="ORF">VSX56_09760</name>
</gene>